<dbReference type="InterPro" id="IPR002711">
    <property type="entry name" value="HNH"/>
</dbReference>
<dbReference type="CDD" id="cd00085">
    <property type="entry name" value="HNHc"/>
    <property type="match status" value="1"/>
</dbReference>
<evidence type="ECO:0000256" key="2">
    <source>
        <dbReference type="ARBA" id="ARBA00022801"/>
    </source>
</evidence>
<organism evidence="4">
    <name type="scientific">Myoviridae sp. ct4tH12</name>
    <dbReference type="NCBI Taxonomy" id="2825031"/>
    <lineage>
        <taxon>Viruses</taxon>
        <taxon>Duplodnaviria</taxon>
        <taxon>Heunggongvirae</taxon>
        <taxon>Uroviricota</taxon>
        <taxon>Caudoviricetes</taxon>
    </lineage>
</organism>
<dbReference type="GO" id="GO:0008270">
    <property type="term" value="F:zinc ion binding"/>
    <property type="evidence" value="ECO:0007669"/>
    <property type="project" value="InterPro"/>
</dbReference>
<dbReference type="GO" id="GO:0004519">
    <property type="term" value="F:endonuclease activity"/>
    <property type="evidence" value="ECO:0007669"/>
    <property type="project" value="InterPro"/>
</dbReference>
<dbReference type="Gene3D" id="1.10.30.50">
    <property type="match status" value="1"/>
</dbReference>
<reference evidence="4" key="1">
    <citation type="journal article" date="2021" name="Proc. Natl. Acad. Sci. U.S.A.">
        <title>A Catalog of Tens of Thousands of Viruses from Human Metagenomes Reveals Hidden Associations with Chronic Diseases.</title>
        <authorList>
            <person name="Tisza M.J."/>
            <person name="Buck C.B."/>
        </authorList>
    </citation>
    <scope>NUCLEOTIDE SEQUENCE</scope>
    <source>
        <strain evidence="4">Ct4tH12</strain>
    </source>
</reference>
<name>A0A8S5PY55_9CAUD</name>
<proteinExistence type="predicted"/>
<dbReference type="InterPro" id="IPR003615">
    <property type="entry name" value="HNH_nuc"/>
</dbReference>
<dbReference type="SMART" id="SM00507">
    <property type="entry name" value="HNHc"/>
    <property type="match status" value="1"/>
</dbReference>
<accession>A0A8S5PY55</accession>
<evidence type="ECO:0000259" key="3">
    <source>
        <dbReference type="SMART" id="SM00507"/>
    </source>
</evidence>
<dbReference type="GO" id="GO:0003676">
    <property type="term" value="F:nucleic acid binding"/>
    <property type="evidence" value="ECO:0007669"/>
    <property type="project" value="InterPro"/>
</dbReference>
<keyword evidence="1" id="KW-0540">Nuclease</keyword>
<dbReference type="Pfam" id="PF01844">
    <property type="entry name" value="HNH"/>
    <property type="match status" value="1"/>
</dbReference>
<keyword evidence="2" id="KW-0378">Hydrolase</keyword>
<dbReference type="EMBL" id="BK015534">
    <property type="protein sequence ID" value="DAE11537.1"/>
    <property type="molecule type" value="Genomic_DNA"/>
</dbReference>
<dbReference type="PANTHER" id="PTHR41286">
    <property type="entry name" value="HNH NUCLEASE YAJD-RELATED"/>
    <property type="match status" value="1"/>
</dbReference>
<dbReference type="PANTHER" id="PTHR41286:SF1">
    <property type="entry name" value="HNH NUCLEASE YAJD-RELATED"/>
    <property type="match status" value="1"/>
</dbReference>
<protein>
    <submittedName>
        <fullName evidence="4">NinG recombination protein</fullName>
    </submittedName>
</protein>
<evidence type="ECO:0000313" key="4">
    <source>
        <dbReference type="EMBL" id="DAE11537.1"/>
    </source>
</evidence>
<dbReference type="GO" id="GO:0016787">
    <property type="term" value="F:hydrolase activity"/>
    <property type="evidence" value="ECO:0007669"/>
    <property type="project" value="UniProtKB-KW"/>
</dbReference>
<sequence>MDVSSFYKSKAWQHKRRMILRRDAYQCQDCKRYGRIRPAVTVHHIKHLDDYPELALQSDNLISLCDACHNKRHPEKGGRRR</sequence>
<evidence type="ECO:0000256" key="1">
    <source>
        <dbReference type="ARBA" id="ARBA00022722"/>
    </source>
</evidence>
<feature type="domain" description="HNH nuclease" evidence="3">
    <location>
        <begin position="14"/>
        <end position="70"/>
    </location>
</feature>